<dbReference type="Pfam" id="PF00296">
    <property type="entry name" value="Bac_luciferase"/>
    <property type="match status" value="1"/>
</dbReference>
<feature type="region of interest" description="Disordered" evidence="5">
    <location>
        <begin position="374"/>
        <end position="419"/>
    </location>
</feature>
<evidence type="ECO:0000259" key="6">
    <source>
        <dbReference type="Pfam" id="PF00296"/>
    </source>
</evidence>
<dbReference type="Proteomes" id="UP001595836">
    <property type="component" value="Unassembled WGS sequence"/>
</dbReference>
<comment type="caution">
    <text evidence="7">The sequence shown here is derived from an EMBL/GenBank/DDBJ whole genome shotgun (WGS) entry which is preliminary data.</text>
</comment>
<evidence type="ECO:0000313" key="7">
    <source>
        <dbReference type="EMBL" id="MFC4754040.1"/>
    </source>
</evidence>
<dbReference type="PANTHER" id="PTHR42847">
    <property type="entry name" value="ALKANESULFONATE MONOOXYGENASE"/>
    <property type="match status" value="1"/>
</dbReference>
<name>A0ABV9PMA9_9ACTN</name>
<dbReference type="EMBL" id="JBHSHP010000009">
    <property type="protein sequence ID" value="MFC4754040.1"/>
    <property type="molecule type" value="Genomic_DNA"/>
</dbReference>
<accession>A0ABV9PMA9</accession>
<dbReference type="InterPro" id="IPR050172">
    <property type="entry name" value="SsuD_RutA_monooxygenase"/>
</dbReference>
<keyword evidence="1" id="KW-0285">Flavoprotein</keyword>
<gene>
    <name evidence="7" type="ORF">ACFO7U_04490</name>
</gene>
<evidence type="ECO:0000256" key="4">
    <source>
        <dbReference type="ARBA" id="ARBA00023033"/>
    </source>
</evidence>
<evidence type="ECO:0000256" key="5">
    <source>
        <dbReference type="SAM" id="MobiDB-lite"/>
    </source>
</evidence>
<dbReference type="InterPro" id="IPR011251">
    <property type="entry name" value="Luciferase-like_dom"/>
</dbReference>
<evidence type="ECO:0000256" key="1">
    <source>
        <dbReference type="ARBA" id="ARBA00022630"/>
    </source>
</evidence>
<dbReference type="CDD" id="cd01094">
    <property type="entry name" value="Alkanesulfonate_monoxygenase"/>
    <property type="match status" value="1"/>
</dbReference>
<evidence type="ECO:0000313" key="8">
    <source>
        <dbReference type="Proteomes" id="UP001595836"/>
    </source>
</evidence>
<feature type="compositionally biased region" description="Basic and acidic residues" evidence="5">
    <location>
        <begin position="410"/>
        <end position="419"/>
    </location>
</feature>
<dbReference type="SUPFAM" id="SSF51679">
    <property type="entry name" value="Bacterial luciferase-like"/>
    <property type="match status" value="1"/>
</dbReference>
<protein>
    <submittedName>
        <fullName evidence="7">LLM class flavin-dependent oxidoreductase</fullName>
    </submittedName>
</protein>
<keyword evidence="3" id="KW-0560">Oxidoreductase</keyword>
<sequence>MTTPPIEPAAANEELRFHWFLPTYGDSRNLVAGGHGTFMSGDRPATLPYLRQIVAAAEHNGFESLLTPTGAWCEDAFLTTALLAESSERIKFLVALRPGLMSPTLAAQMATTFQRQTHGRLLLNVVTGGESREQRAYGDFLDKEGRYARADEFLEIVRGLWSSPEPLSFAGDHLAVVDSVLGRRPDAAPSIFFGGSSAAGIRVAARHADTYLTWGEPPVAVAEKLDRVRVAAAANGRKPSFGIRLHVISRDTSEQAWAEAERLLRGIDPADVERVQESLRASESEGQRRMLDLHGGRADSLEIAPNLWAGVGLVRGGAGTALVGSHEEVADRIAEYAELGLSHFVFSGYPHLEEAFTFGEGVLPVLERRGLWTPPHAAGGSGRHPGTVPFAGSGSDIAGPSTASARPVSHTREPARVGG</sequence>
<feature type="domain" description="Luciferase-like" evidence="6">
    <location>
        <begin position="16"/>
        <end position="342"/>
    </location>
</feature>
<evidence type="ECO:0000256" key="2">
    <source>
        <dbReference type="ARBA" id="ARBA00022643"/>
    </source>
</evidence>
<reference evidence="8" key="1">
    <citation type="journal article" date="2019" name="Int. J. Syst. Evol. Microbiol.">
        <title>The Global Catalogue of Microorganisms (GCM) 10K type strain sequencing project: providing services to taxonomists for standard genome sequencing and annotation.</title>
        <authorList>
            <consortium name="The Broad Institute Genomics Platform"/>
            <consortium name="The Broad Institute Genome Sequencing Center for Infectious Disease"/>
            <person name="Wu L."/>
            <person name="Ma J."/>
        </authorList>
    </citation>
    <scope>NUCLEOTIDE SEQUENCE [LARGE SCALE GENOMIC DNA]</scope>
    <source>
        <strain evidence="8">JCM 11882</strain>
    </source>
</reference>
<keyword evidence="8" id="KW-1185">Reference proteome</keyword>
<dbReference type="RefSeq" id="WP_344988807.1">
    <property type="nucleotide sequence ID" value="NZ_BAABCD010000006.1"/>
</dbReference>
<organism evidence="7 8">
    <name type="scientific">Dietzia aurantiaca</name>
    <dbReference type="NCBI Taxonomy" id="983873"/>
    <lineage>
        <taxon>Bacteria</taxon>
        <taxon>Bacillati</taxon>
        <taxon>Actinomycetota</taxon>
        <taxon>Actinomycetes</taxon>
        <taxon>Mycobacteriales</taxon>
        <taxon>Dietziaceae</taxon>
        <taxon>Dietzia</taxon>
    </lineage>
</organism>
<evidence type="ECO:0000256" key="3">
    <source>
        <dbReference type="ARBA" id="ARBA00023002"/>
    </source>
</evidence>
<keyword evidence="4" id="KW-0503">Monooxygenase</keyword>
<dbReference type="Gene3D" id="3.20.20.30">
    <property type="entry name" value="Luciferase-like domain"/>
    <property type="match status" value="1"/>
</dbReference>
<keyword evidence="2" id="KW-0288">FMN</keyword>
<proteinExistence type="predicted"/>
<dbReference type="InterPro" id="IPR036661">
    <property type="entry name" value="Luciferase-like_sf"/>
</dbReference>
<dbReference type="PANTHER" id="PTHR42847:SF4">
    <property type="entry name" value="ALKANESULFONATE MONOOXYGENASE-RELATED"/>
    <property type="match status" value="1"/>
</dbReference>